<evidence type="ECO:0000313" key="2">
    <source>
        <dbReference type="EMBL" id="TXG58315.1"/>
    </source>
</evidence>
<evidence type="ECO:0000256" key="1">
    <source>
        <dbReference type="SAM" id="MobiDB-lite"/>
    </source>
</evidence>
<reference evidence="3" key="1">
    <citation type="journal article" date="2019" name="Gigascience">
        <title>De novo genome assembly of the endangered Acer yangbiense, a plant species with extremely small populations endemic to Yunnan Province, China.</title>
        <authorList>
            <person name="Yang J."/>
            <person name="Wariss H.M."/>
            <person name="Tao L."/>
            <person name="Zhang R."/>
            <person name="Yun Q."/>
            <person name="Hollingsworth P."/>
            <person name="Dao Z."/>
            <person name="Luo G."/>
            <person name="Guo H."/>
            <person name="Ma Y."/>
            <person name="Sun W."/>
        </authorList>
    </citation>
    <scope>NUCLEOTIDE SEQUENCE [LARGE SCALE GENOMIC DNA]</scope>
    <source>
        <strain evidence="3">cv. Malutang</strain>
    </source>
</reference>
<accession>A0A5C7HNJ4</accession>
<keyword evidence="3" id="KW-1185">Reference proteome</keyword>
<dbReference type="Pfam" id="PF14223">
    <property type="entry name" value="Retrotran_gag_2"/>
    <property type="match status" value="1"/>
</dbReference>
<sequence length="353" mass="40711">MVLARFEIEKFNEKGDFGMWRKMMKAILVQQKCVKTLEGEKDLPVTLSAEEKQDLMEMAYSTIVLNLADNVLRQVNDEDTAAKVWIKLESLYMNKYLSGKIYLKEQLFGFKMDQSKLLEDNLDDFTKLNIELANSDSKEALSDENQAIIILNSLSDSYMLWVHMLGMGVTWSYIFYINPSWGIVKSSHQKMAWDFIECSVRFRSPMSTNMVLWSACEVQTPQSESKTPMSDVMVMGAHARYGCHMVLYFLYKPLLGHCKEQPSENGMGYDFIYILHCYGWDILIQHNGIRISKFKFYSSFTYLKAVIKYGRDSLSLEDVLGALRSREMEMRSKKRASIGEGLNVRGKSETKGQ</sequence>
<dbReference type="Proteomes" id="UP000323000">
    <property type="component" value="Chromosome 7"/>
</dbReference>
<protein>
    <recommendedName>
        <fullName evidence="4">Retrovirus-related Pol polyprotein from transposon TNT 1-94</fullName>
    </recommendedName>
</protein>
<dbReference type="AlphaFoldDB" id="A0A5C7HNJ4"/>
<evidence type="ECO:0000313" key="3">
    <source>
        <dbReference type="Proteomes" id="UP000323000"/>
    </source>
</evidence>
<evidence type="ECO:0008006" key="4">
    <source>
        <dbReference type="Google" id="ProtNLM"/>
    </source>
</evidence>
<name>A0A5C7HNJ4_9ROSI</name>
<comment type="caution">
    <text evidence="2">The sequence shown here is derived from an EMBL/GenBank/DDBJ whole genome shotgun (WGS) entry which is preliminary data.</text>
</comment>
<proteinExistence type="predicted"/>
<gene>
    <name evidence="2" type="ORF">EZV62_016144</name>
</gene>
<organism evidence="2 3">
    <name type="scientific">Acer yangbiense</name>
    <dbReference type="NCBI Taxonomy" id="1000413"/>
    <lineage>
        <taxon>Eukaryota</taxon>
        <taxon>Viridiplantae</taxon>
        <taxon>Streptophyta</taxon>
        <taxon>Embryophyta</taxon>
        <taxon>Tracheophyta</taxon>
        <taxon>Spermatophyta</taxon>
        <taxon>Magnoliopsida</taxon>
        <taxon>eudicotyledons</taxon>
        <taxon>Gunneridae</taxon>
        <taxon>Pentapetalae</taxon>
        <taxon>rosids</taxon>
        <taxon>malvids</taxon>
        <taxon>Sapindales</taxon>
        <taxon>Sapindaceae</taxon>
        <taxon>Hippocastanoideae</taxon>
        <taxon>Acereae</taxon>
        <taxon>Acer</taxon>
    </lineage>
</organism>
<feature type="region of interest" description="Disordered" evidence="1">
    <location>
        <begin position="332"/>
        <end position="353"/>
    </location>
</feature>
<dbReference type="EMBL" id="VAHF01000007">
    <property type="protein sequence ID" value="TXG58315.1"/>
    <property type="molecule type" value="Genomic_DNA"/>
</dbReference>
<dbReference type="OrthoDB" id="7478066at2759"/>